<feature type="transmembrane region" description="Helical" evidence="8">
    <location>
        <begin position="72"/>
        <end position="94"/>
    </location>
</feature>
<dbReference type="Proteomes" id="UP001149009">
    <property type="component" value="Unassembled WGS sequence"/>
</dbReference>
<evidence type="ECO:0000256" key="5">
    <source>
        <dbReference type="ARBA" id="ARBA00022692"/>
    </source>
</evidence>
<organism evidence="9 10">
    <name type="scientific">Chelativorans petroleitrophicus</name>
    <dbReference type="NCBI Taxonomy" id="2975484"/>
    <lineage>
        <taxon>Bacteria</taxon>
        <taxon>Pseudomonadati</taxon>
        <taxon>Pseudomonadota</taxon>
        <taxon>Alphaproteobacteria</taxon>
        <taxon>Hyphomicrobiales</taxon>
        <taxon>Phyllobacteriaceae</taxon>
        <taxon>Chelativorans</taxon>
    </lineage>
</organism>
<feature type="transmembrane region" description="Helical" evidence="8">
    <location>
        <begin position="168"/>
        <end position="192"/>
    </location>
</feature>
<feature type="transmembrane region" description="Helical" evidence="8">
    <location>
        <begin position="100"/>
        <end position="118"/>
    </location>
</feature>
<dbReference type="EMBL" id="JAODNV010000014">
    <property type="protein sequence ID" value="MCT8991351.1"/>
    <property type="molecule type" value="Genomic_DNA"/>
</dbReference>
<comment type="caution">
    <text evidence="9">The sequence shown here is derived from an EMBL/GenBank/DDBJ whole genome shotgun (WGS) entry which is preliminary data.</text>
</comment>
<evidence type="ECO:0000256" key="7">
    <source>
        <dbReference type="ARBA" id="ARBA00023136"/>
    </source>
</evidence>
<dbReference type="RefSeq" id="WP_261516273.1">
    <property type="nucleotide sequence ID" value="NZ_JAODNV010000014.1"/>
</dbReference>
<dbReference type="Pfam" id="PF01925">
    <property type="entry name" value="TauE"/>
    <property type="match status" value="1"/>
</dbReference>
<evidence type="ECO:0000256" key="4">
    <source>
        <dbReference type="ARBA" id="ARBA00022475"/>
    </source>
</evidence>
<protein>
    <recommendedName>
        <fullName evidence="8">Probable membrane transporter protein</fullName>
    </recommendedName>
</protein>
<evidence type="ECO:0000313" key="9">
    <source>
        <dbReference type="EMBL" id="MCT8991351.1"/>
    </source>
</evidence>
<dbReference type="AlphaFoldDB" id="A0A9X2XAU5"/>
<reference evidence="9" key="1">
    <citation type="submission" date="2022-08" db="EMBL/GenBank/DDBJ databases">
        <title>Chelativorans sichuanense sp. nov., a paraffin oil-degrading bacterium isolated from a mixture of oil-based drill cuttings and paddy soil.</title>
        <authorList>
            <person name="Yu J."/>
            <person name="Liu H."/>
            <person name="Chen Q."/>
        </authorList>
    </citation>
    <scope>NUCLEOTIDE SEQUENCE</scope>
    <source>
        <strain evidence="9">SCAU 2101</strain>
    </source>
</reference>
<evidence type="ECO:0000256" key="3">
    <source>
        <dbReference type="ARBA" id="ARBA00022448"/>
    </source>
</evidence>
<evidence type="ECO:0000256" key="8">
    <source>
        <dbReference type="RuleBase" id="RU363041"/>
    </source>
</evidence>
<comment type="similarity">
    <text evidence="2 8">Belongs to the 4-toluene sulfonate uptake permease (TSUP) (TC 2.A.102) family.</text>
</comment>
<keyword evidence="7 8" id="KW-0472">Membrane</keyword>
<feature type="transmembrane region" description="Helical" evidence="8">
    <location>
        <begin position="36"/>
        <end position="60"/>
    </location>
</feature>
<evidence type="ECO:0000256" key="6">
    <source>
        <dbReference type="ARBA" id="ARBA00022989"/>
    </source>
</evidence>
<gene>
    <name evidence="9" type="ORF">NYR54_13790</name>
</gene>
<comment type="subcellular location">
    <subcellularLocation>
        <location evidence="1 8">Cell membrane</location>
        <topology evidence="1 8">Multi-pass membrane protein</topology>
    </subcellularLocation>
</comment>
<keyword evidence="6 8" id="KW-1133">Transmembrane helix</keyword>
<keyword evidence="3" id="KW-0813">Transport</keyword>
<keyword evidence="10" id="KW-1185">Reference proteome</keyword>
<keyword evidence="5 8" id="KW-0812">Transmembrane</keyword>
<name>A0A9X2XAU5_9HYPH</name>
<feature type="transmembrane region" description="Helical" evidence="8">
    <location>
        <begin position="230"/>
        <end position="247"/>
    </location>
</feature>
<keyword evidence="4 8" id="KW-1003">Cell membrane</keyword>
<dbReference type="GO" id="GO:0005886">
    <property type="term" value="C:plasma membrane"/>
    <property type="evidence" value="ECO:0007669"/>
    <property type="project" value="UniProtKB-SubCell"/>
</dbReference>
<evidence type="ECO:0000256" key="1">
    <source>
        <dbReference type="ARBA" id="ARBA00004651"/>
    </source>
</evidence>
<proteinExistence type="inferred from homology"/>
<evidence type="ECO:0000256" key="2">
    <source>
        <dbReference type="ARBA" id="ARBA00009142"/>
    </source>
</evidence>
<accession>A0A9X2XAU5</accession>
<evidence type="ECO:0000313" key="10">
    <source>
        <dbReference type="Proteomes" id="UP001149009"/>
    </source>
</evidence>
<dbReference type="InterPro" id="IPR052017">
    <property type="entry name" value="TSUP"/>
</dbReference>
<feature type="transmembrane region" description="Helical" evidence="8">
    <location>
        <begin position="198"/>
        <end position="218"/>
    </location>
</feature>
<dbReference type="PANTHER" id="PTHR30269:SF32">
    <property type="entry name" value="MEMBRANE TRANSPORTER PROTEIN-RELATED"/>
    <property type="match status" value="1"/>
</dbReference>
<sequence length="248" mass="26211">MTLQLTDLAIIFACLAAGGILKGATGAGAPVLAVPAMAMIFDVKVAVVVMLMPNLLTNLWQGWHFRKHLLPARFLLTFALAGAAGVVAGTLILAFLPQRVLMLFVAGAVYIYIALRLARPDWKIAYPLASRLSLPAGLAAGMLQGSSGISAPVSISFLNAMRLERPTFIGTISLFFVTITALQIVSLVYFGLFSGQSALVSLAAVLPILAFMPVGAALARRLSKESFDRAILILLALLATKLVYDALA</sequence>
<dbReference type="PANTHER" id="PTHR30269">
    <property type="entry name" value="TRANSMEMBRANE PROTEIN YFCA"/>
    <property type="match status" value="1"/>
</dbReference>
<dbReference type="InterPro" id="IPR002781">
    <property type="entry name" value="TM_pro_TauE-like"/>
</dbReference>